<sequence>MEFTQTTNSFIHRDQYGKIDAEINFELVNGDTIHVTHTFVSETLRGQGVARQLANQVNYYRHKKHYQLTSSCSYITKLIDSGEMK</sequence>
<organism evidence="2 3">
    <name type="scientific">Granulicatella balaenopterae</name>
    <dbReference type="NCBI Taxonomy" id="137733"/>
    <lineage>
        <taxon>Bacteria</taxon>
        <taxon>Bacillati</taxon>
        <taxon>Bacillota</taxon>
        <taxon>Bacilli</taxon>
        <taxon>Lactobacillales</taxon>
        <taxon>Carnobacteriaceae</taxon>
        <taxon>Granulicatella</taxon>
    </lineage>
</organism>
<keyword evidence="3" id="KW-1185">Reference proteome</keyword>
<reference evidence="2 3" key="1">
    <citation type="submission" date="2016-10" db="EMBL/GenBank/DDBJ databases">
        <authorList>
            <person name="de Groot N.N."/>
        </authorList>
    </citation>
    <scope>NUCLEOTIDE SEQUENCE [LARGE SCALE GENOMIC DNA]</scope>
    <source>
        <strain evidence="2 3">DSM 15827</strain>
    </source>
</reference>
<proteinExistence type="predicted"/>
<dbReference type="SUPFAM" id="SSF55729">
    <property type="entry name" value="Acyl-CoA N-acyltransferases (Nat)"/>
    <property type="match status" value="1"/>
</dbReference>
<dbReference type="Proteomes" id="UP000198556">
    <property type="component" value="Unassembled WGS sequence"/>
</dbReference>
<feature type="domain" description="N-acetyltransferase" evidence="1">
    <location>
        <begin position="2"/>
        <end position="85"/>
    </location>
</feature>
<dbReference type="RefSeq" id="WP_089746818.1">
    <property type="nucleotide sequence ID" value="NZ_FOGF01000023.1"/>
</dbReference>
<gene>
    <name evidence="2" type="ORF">SAMN05421767_1233</name>
</gene>
<accession>A0A1H9M0S6</accession>
<evidence type="ECO:0000259" key="1">
    <source>
        <dbReference type="PROSITE" id="PS51729"/>
    </source>
</evidence>
<dbReference type="PANTHER" id="PTHR31435:SF9">
    <property type="entry name" value="PROTEIN NATD1"/>
    <property type="match status" value="1"/>
</dbReference>
<name>A0A1H9M0S6_9LACT</name>
<dbReference type="PROSITE" id="PS51729">
    <property type="entry name" value="GNAT_YJDJ"/>
    <property type="match status" value="1"/>
</dbReference>
<dbReference type="AlphaFoldDB" id="A0A1H9M0S6"/>
<dbReference type="Pfam" id="PF14542">
    <property type="entry name" value="Acetyltransf_CG"/>
    <property type="match status" value="1"/>
</dbReference>
<protein>
    <recommendedName>
        <fullName evidence="1">N-acetyltransferase domain-containing protein</fullName>
    </recommendedName>
</protein>
<dbReference type="Gene3D" id="3.40.630.30">
    <property type="match status" value="1"/>
</dbReference>
<dbReference type="InterPro" id="IPR045057">
    <property type="entry name" value="Gcn5-rel_NAT"/>
</dbReference>
<dbReference type="InterPro" id="IPR031165">
    <property type="entry name" value="GNAT_YJDJ"/>
</dbReference>
<dbReference type="InterPro" id="IPR016181">
    <property type="entry name" value="Acyl_CoA_acyltransferase"/>
</dbReference>
<dbReference type="PANTHER" id="PTHR31435">
    <property type="entry name" value="PROTEIN NATD1"/>
    <property type="match status" value="1"/>
</dbReference>
<dbReference type="EMBL" id="FOGF01000023">
    <property type="protein sequence ID" value="SER17045.1"/>
    <property type="molecule type" value="Genomic_DNA"/>
</dbReference>
<dbReference type="OrthoDB" id="9793389at2"/>
<dbReference type="STRING" id="137733.SAMN05421767_1233"/>
<evidence type="ECO:0000313" key="3">
    <source>
        <dbReference type="Proteomes" id="UP000198556"/>
    </source>
</evidence>
<evidence type="ECO:0000313" key="2">
    <source>
        <dbReference type="EMBL" id="SER17045.1"/>
    </source>
</evidence>